<feature type="region of interest" description="Disordered" evidence="1">
    <location>
        <begin position="32"/>
        <end position="57"/>
    </location>
</feature>
<evidence type="ECO:0000313" key="3">
    <source>
        <dbReference type="EMBL" id="OGM49637.1"/>
    </source>
</evidence>
<proteinExistence type="predicted"/>
<name>A0A1F8AD82_9EURO</name>
<dbReference type="EMBL" id="LYCR01000007">
    <property type="protein sequence ID" value="OGM49637.1"/>
    <property type="molecule type" value="Genomic_DNA"/>
</dbReference>
<dbReference type="RefSeq" id="XP_022393354.1">
    <property type="nucleotide sequence ID" value="XM_022528983.1"/>
</dbReference>
<feature type="transmembrane region" description="Helical" evidence="2">
    <location>
        <begin position="227"/>
        <end position="250"/>
    </location>
</feature>
<keyword evidence="2" id="KW-0812">Transmembrane</keyword>
<dbReference type="Pfam" id="PF10067">
    <property type="entry name" value="DUF2306"/>
    <property type="match status" value="1"/>
</dbReference>
<dbReference type="OrthoDB" id="4482604at2759"/>
<feature type="transmembrane region" description="Helical" evidence="2">
    <location>
        <begin position="168"/>
        <end position="188"/>
    </location>
</feature>
<accession>A0A1F8AD82</accession>
<comment type="caution">
    <text evidence="3">The sequence shown here is derived from an EMBL/GenBank/DDBJ whole genome shotgun (WGS) entry which is preliminary data.</text>
</comment>
<sequence>MPSIDLKPASSTVSTYETAQPAASHTSVLRYRPPHKVNHDVPDNAASRDYQASQQQRVTTSLPSRQWRIMAVAAILTAAYAFYFIVGTPPGNPLVKQRILSSLSGWSHIIGGLVSMATGPFQFLILYNKQPKIVHRWVGRVYVAAIAAGGIGGLSVSLDSLAYPVGDYGFAVLAIVWLVTAAFGLQAARERKWVAHQEWMLRNFALTYAAVMLRWQLPLYIFLGNSAAGALTATAFTCWIPNLVFVEWWIQRRPRKMVIE</sequence>
<feature type="transmembrane region" description="Helical" evidence="2">
    <location>
        <begin position="200"/>
        <end position="221"/>
    </location>
</feature>
<feature type="transmembrane region" description="Helical" evidence="2">
    <location>
        <begin position="106"/>
        <end position="125"/>
    </location>
</feature>
<dbReference type="AlphaFoldDB" id="A0A1F8AD82"/>
<organism evidence="3 4">
    <name type="scientific">Aspergillus bombycis</name>
    <dbReference type="NCBI Taxonomy" id="109264"/>
    <lineage>
        <taxon>Eukaryota</taxon>
        <taxon>Fungi</taxon>
        <taxon>Dikarya</taxon>
        <taxon>Ascomycota</taxon>
        <taxon>Pezizomycotina</taxon>
        <taxon>Eurotiomycetes</taxon>
        <taxon>Eurotiomycetidae</taxon>
        <taxon>Eurotiales</taxon>
        <taxon>Aspergillaceae</taxon>
        <taxon>Aspergillus</taxon>
    </lineage>
</organism>
<dbReference type="Proteomes" id="UP000179179">
    <property type="component" value="Unassembled WGS sequence"/>
</dbReference>
<keyword evidence="4" id="KW-1185">Reference proteome</keyword>
<reference evidence="3 4" key="1">
    <citation type="journal article" date="2016" name="Genome Biol. Evol.">
        <title>Draft genome sequence of an aflatoxigenic Aspergillus species, A. bombycis.</title>
        <authorList>
            <person name="Moore G.G."/>
            <person name="Mack B.M."/>
            <person name="Beltz S.B."/>
            <person name="Gilbert M.K."/>
        </authorList>
    </citation>
    <scope>NUCLEOTIDE SEQUENCE [LARGE SCALE GENOMIC DNA]</scope>
    <source>
        <strain evidence="4">NRRL 26010</strain>
    </source>
</reference>
<feature type="transmembrane region" description="Helical" evidence="2">
    <location>
        <begin position="137"/>
        <end position="156"/>
    </location>
</feature>
<protein>
    <recommendedName>
        <fullName evidence="5">DUF2306 domain-containing protein</fullName>
    </recommendedName>
</protein>
<evidence type="ECO:0000256" key="2">
    <source>
        <dbReference type="SAM" id="Phobius"/>
    </source>
</evidence>
<evidence type="ECO:0000256" key="1">
    <source>
        <dbReference type="SAM" id="MobiDB-lite"/>
    </source>
</evidence>
<keyword evidence="2" id="KW-1133">Transmembrane helix</keyword>
<feature type="transmembrane region" description="Helical" evidence="2">
    <location>
        <begin position="67"/>
        <end position="86"/>
    </location>
</feature>
<dbReference type="GeneID" id="34445243"/>
<gene>
    <name evidence="3" type="ORF">ABOM_001853</name>
</gene>
<evidence type="ECO:0000313" key="4">
    <source>
        <dbReference type="Proteomes" id="UP000179179"/>
    </source>
</evidence>
<keyword evidence="2" id="KW-0472">Membrane</keyword>
<evidence type="ECO:0008006" key="5">
    <source>
        <dbReference type="Google" id="ProtNLM"/>
    </source>
</evidence>
<dbReference type="InterPro" id="IPR018750">
    <property type="entry name" value="DUF2306_membrane"/>
</dbReference>